<sequence length="257" mass="28725">MKVTVCQWNPDPSTLDDAIAGLKEHIRENGSDFVLVPEMSFSGWLAASPDANEADWKKAVADHEIRIADLGNLGAKAVMGTRPIINAQGSRRNQAYVWSQEEGVAGFHDKYYLPDEEDYWEHSWYDRGEKRFDSARLLGMRLGVQICTEMWFFEWARHYAQSRVDLLCVPRATPHGSVDKWLAGGQAAAVCSGAYCLSSNLWAPKGEGPSMGGLAWIIDPEGNILAKTDEHNPFATAKIDLDFARTSKKTYPRYVPE</sequence>
<feature type="domain" description="CN hydrolase" evidence="2">
    <location>
        <begin position="1"/>
        <end position="241"/>
    </location>
</feature>
<evidence type="ECO:0000259" key="2">
    <source>
        <dbReference type="PROSITE" id="PS50263"/>
    </source>
</evidence>
<dbReference type="PANTHER" id="PTHR43674:SF2">
    <property type="entry name" value="BETA-UREIDOPROPIONASE"/>
    <property type="match status" value="1"/>
</dbReference>
<dbReference type="RefSeq" id="WP_097155722.1">
    <property type="nucleotide sequence ID" value="NZ_OBEL01000008.1"/>
</dbReference>
<evidence type="ECO:0000313" key="3">
    <source>
        <dbReference type="EMBL" id="SNZ21339.1"/>
    </source>
</evidence>
<organism evidence="3 4">
    <name type="scientific">Cohaesibacter gelatinilyticus</name>
    <dbReference type="NCBI Taxonomy" id="372072"/>
    <lineage>
        <taxon>Bacteria</taxon>
        <taxon>Pseudomonadati</taxon>
        <taxon>Pseudomonadota</taxon>
        <taxon>Alphaproteobacteria</taxon>
        <taxon>Hyphomicrobiales</taxon>
        <taxon>Cohaesibacteraceae</taxon>
    </lineage>
</organism>
<protein>
    <submittedName>
        <fullName evidence="3">N-carbamoylputrescine amidase</fullName>
    </submittedName>
</protein>
<dbReference type="InterPro" id="IPR050345">
    <property type="entry name" value="Aliph_Amidase/BUP"/>
</dbReference>
<dbReference type="PANTHER" id="PTHR43674">
    <property type="entry name" value="NITRILASE C965.09-RELATED"/>
    <property type="match status" value="1"/>
</dbReference>
<evidence type="ECO:0000313" key="4">
    <source>
        <dbReference type="Proteomes" id="UP000219439"/>
    </source>
</evidence>
<dbReference type="InterPro" id="IPR036526">
    <property type="entry name" value="C-N_Hydrolase_sf"/>
</dbReference>
<dbReference type="SUPFAM" id="SSF56317">
    <property type="entry name" value="Carbon-nitrogen hydrolase"/>
    <property type="match status" value="1"/>
</dbReference>
<dbReference type="PROSITE" id="PS50263">
    <property type="entry name" value="CN_HYDROLASE"/>
    <property type="match status" value="1"/>
</dbReference>
<accession>A0A285PHY3</accession>
<reference evidence="3 4" key="1">
    <citation type="submission" date="2017-09" db="EMBL/GenBank/DDBJ databases">
        <authorList>
            <person name="Ehlers B."/>
            <person name="Leendertz F.H."/>
        </authorList>
    </citation>
    <scope>NUCLEOTIDE SEQUENCE [LARGE SCALE GENOMIC DNA]</scope>
    <source>
        <strain evidence="3 4">DSM 18289</strain>
    </source>
</reference>
<dbReference type="AlphaFoldDB" id="A0A285PHY3"/>
<dbReference type="Pfam" id="PF00795">
    <property type="entry name" value="CN_hydrolase"/>
    <property type="match status" value="1"/>
</dbReference>
<dbReference type="Proteomes" id="UP000219439">
    <property type="component" value="Unassembled WGS sequence"/>
</dbReference>
<dbReference type="OrthoDB" id="9811121at2"/>
<dbReference type="GO" id="GO:0016811">
    <property type="term" value="F:hydrolase activity, acting on carbon-nitrogen (but not peptide) bonds, in linear amides"/>
    <property type="evidence" value="ECO:0007669"/>
    <property type="project" value="TreeGrafter"/>
</dbReference>
<dbReference type="InterPro" id="IPR003010">
    <property type="entry name" value="C-N_Hydrolase"/>
</dbReference>
<keyword evidence="1" id="KW-0378">Hydrolase</keyword>
<dbReference type="EMBL" id="OBEL01000008">
    <property type="protein sequence ID" value="SNZ21339.1"/>
    <property type="molecule type" value="Genomic_DNA"/>
</dbReference>
<gene>
    <name evidence="3" type="ORF">SAMN06265368_4457</name>
</gene>
<keyword evidence="4" id="KW-1185">Reference proteome</keyword>
<dbReference type="CDD" id="cd07197">
    <property type="entry name" value="nitrilase"/>
    <property type="match status" value="1"/>
</dbReference>
<proteinExistence type="predicted"/>
<dbReference type="Gene3D" id="3.60.110.10">
    <property type="entry name" value="Carbon-nitrogen hydrolase"/>
    <property type="match status" value="1"/>
</dbReference>
<name>A0A285PHY3_9HYPH</name>
<evidence type="ECO:0000256" key="1">
    <source>
        <dbReference type="ARBA" id="ARBA00022801"/>
    </source>
</evidence>